<dbReference type="InterPro" id="IPR058240">
    <property type="entry name" value="rSAM_sf"/>
</dbReference>
<evidence type="ECO:0000313" key="2">
    <source>
        <dbReference type="EMBL" id="GAF26280.1"/>
    </source>
</evidence>
<dbReference type="PANTHER" id="PTHR42731">
    <property type="entry name" value="SLL1084 PROTEIN"/>
    <property type="match status" value="1"/>
</dbReference>
<gene>
    <name evidence="2" type="ORF">MTY_1619</name>
</gene>
<dbReference type="GO" id="GO:0051536">
    <property type="term" value="F:iron-sulfur cluster binding"/>
    <property type="evidence" value="ECO:0007669"/>
    <property type="project" value="InterPro"/>
</dbReference>
<dbReference type="SFLD" id="SFLDG01082">
    <property type="entry name" value="B12-binding_domain_containing"/>
    <property type="match status" value="1"/>
</dbReference>
<dbReference type="GO" id="GO:0003824">
    <property type="term" value="F:catalytic activity"/>
    <property type="evidence" value="ECO:0007669"/>
    <property type="project" value="InterPro"/>
</dbReference>
<reference evidence="2" key="1">
    <citation type="journal article" date="2014" name="Gene">
        <title>Genome-guided analysis of transformation efficiency and carbon dioxide assimilation by Moorella thermoacetica Y72.</title>
        <authorList>
            <person name="Tsukahara K."/>
            <person name="Kita A."/>
            <person name="Nakashimada Y."/>
            <person name="Hoshino T."/>
            <person name="Murakami K."/>
        </authorList>
    </citation>
    <scope>NUCLEOTIDE SEQUENCE [LARGE SCALE GENOMIC DNA]</scope>
    <source>
        <strain evidence="2">Y72</strain>
    </source>
</reference>
<proteinExistence type="predicted"/>
<dbReference type="Pfam" id="PF04055">
    <property type="entry name" value="Radical_SAM"/>
    <property type="match status" value="1"/>
</dbReference>
<dbReference type="Gene3D" id="3.80.30.20">
    <property type="entry name" value="tm_1862 like domain"/>
    <property type="match status" value="1"/>
</dbReference>
<name>A0A0S6UE85_NEOTH</name>
<dbReference type="InterPro" id="IPR045784">
    <property type="entry name" value="Radical_SAM_N2"/>
</dbReference>
<dbReference type="CDD" id="cd01335">
    <property type="entry name" value="Radical_SAM"/>
    <property type="match status" value="1"/>
</dbReference>
<dbReference type="Pfam" id="PF19864">
    <property type="entry name" value="Radical_SAM_N2"/>
    <property type="match status" value="1"/>
</dbReference>
<dbReference type="InterPro" id="IPR006638">
    <property type="entry name" value="Elp3/MiaA/NifB-like_rSAM"/>
</dbReference>
<organism evidence="2">
    <name type="scientific">Moorella thermoacetica Y72</name>
    <dbReference type="NCBI Taxonomy" id="1325331"/>
    <lineage>
        <taxon>Bacteria</taxon>
        <taxon>Bacillati</taxon>
        <taxon>Bacillota</taxon>
        <taxon>Clostridia</taxon>
        <taxon>Neomoorellales</taxon>
        <taxon>Neomoorellaceae</taxon>
        <taxon>Neomoorella</taxon>
    </lineage>
</organism>
<dbReference type="SUPFAM" id="SSF102114">
    <property type="entry name" value="Radical SAM enzymes"/>
    <property type="match status" value="1"/>
</dbReference>
<dbReference type="AlphaFoldDB" id="A0A0S6UE85"/>
<dbReference type="EMBL" id="DF238840">
    <property type="protein sequence ID" value="GAF26280.1"/>
    <property type="molecule type" value="Genomic_DNA"/>
</dbReference>
<dbReference type="CDD" id="cd02065">
    <property type="entry name" value="B12-binding_like"/>
    <property type="match status" value="1"/>
</dbReference>
<protein>
    <submittedName>
        <fullName evidence="2">Fe-S oxidoreductase</fullName>
    </submittedName>
</protein>
<dbReference type="SMART" id="SM00729">
    <property type="entry name" value="Elp3"/>
    <property type="match status" value="1"/>
</dbReference>
<feature type="domain" description="Radical SAM core" evidence="1">
    <location>
        <begin position="256"/>
        <end position="490"/>
    </location>
</feature>
<dbReference type="InterPro" id="IPR023862">
    <property type="entry name" value="CHP03960_rSAM"/>
</dbReference>
<dbReference type="InterPro" id="IPR023404">
    <property type="entry name" value="rSAM_horseshoe"/>
</dbReference>
<dbReference type="Proteomes" id="UP000063718">
    <property type="component" value="Unassembled WGS sequence"/>
</dbReference>
<dbReference type="InterPro" id="IPR007197">
    <property type="entry name" value="rSAM"/>
</dbReference>
<accession>A0A0S6UE85</accession>
<dbReference type="SFLD" id="SFLDS00029">
    <property type="entry name" value="Radical_SAM"/>
    <property type="match status" value="1"/>
</dbReference>
<dbReference type="NCBIfam" id="TIGR03960">
    <property type="entry name" value="rSAM_fuse_unch"/>
    <property type="match status" value="1"/>
</dbReference>
<evidence type="ECO:0000259" key="1">
    <source>
        <dbReference type="PROSITE" id="PS51918"/>
    </source>
</evidence>
<dbReference type="PANTHER" id="PTHR42731:SF1">
    <property type="entry name" value="RADICAL SAM DOMAIN PROTEIN"/>
    <property type="match status" value="1"/>
</dbReference>
<sequence length="626" mass="69860">MPDTVIMKLLSQVTKPARYLGTEWNAVHKDWEENPARMVFIYPDLYEVGMSHLGLAILYGAVNEQPGMLMERAFAPGPDMEALLRENRIPLFSLESHRPLADFDVIGFTLQYEMSYTTILNILDLAGIPVLATERGAGYPLIIGGGPGVANPEPVAPFFDCFLLGDGEEALPEFLNLVGQLKKEGLWDHRREVLDRIASLPGFYVPSFYDVTYNSDGTVAAVVPNRPGIPERVSKRVLPDLDEAYFPTRPIVPFLEVVHDRIMLEVMRGCTHGCRFCQAGAIYRPVRERDLAVLLRQAEELVRHTGHEEISLTSLSTADYSRVEELARALVAAYGDLGVSVSLPSLRVDAFSVRLADAVQQVRKSSLTFAPEAGSQRLRDVINKGVTEDDILTATAEAFRAGWQAIKLYFMLGLPTEGEEDLQGIAGLARRILYQGRELAPGKKPTVTVSVSSFVPKAWTAFQWEPQDPVAVLKEKQQLLRNHIKGPGLRFNWHDAEISYIEAVLARGDRRLAAAIMAAWRRGARLEGWSEYFSYACWERAFQETGLDPAFYANRQRREEEVFPWDHLDFGVSKTFLLRERRRARAGQLTADCRSGRCTGCGVCPGLGVDLRLKGGPEDHALADKV</sequence>
<dbReference type="PROSITE" id="PS51918">
    <property type="entry name" value="RADICAL_SAM"/>
    <property type="match status" value="1"/>
</dbReference>